<dbReference type="Proteomes" id="UP000275652">
    <property type="component" value="Unassembled WGS sequence"/>
</dbReference>
<comment type="caution">
    <text evidence="1">The sequence shown here is derived from an EMBL/GenBank/DDBJ whole genome shotgun (WGS) entry which is preliminary data.</text>
</comment>
<accession>A0A9X8EAA5</accession>
<gene>
    <name evidence="1" type="ORF">DYB28_011981</name>
</gene>
<dbReference type="EMBL" id="QUTI01013987">
    <property type="protein sequence ID" value="RLO12272.1"/>
    <property type="molecule type" value="Genomic_DNA"/>
</dbReference>
<reference evidence="1 2" key="1">
    <citation type="journal article" date="2018" name="J. Invertebr. Pathol.">
        <title>New genotyping method for the causative agent of crayfish plague (Aphanomyces astaci) based on whole genome data.</title>
        <authorList>
            <person name="Minardi D."/>
            <person name="Studholme D.J."/>
            <person name="van der Giezen M."/>
            <person name="Pretto T."/>
            <person name="Oidtmann B."/>
        </authorList>
    </citation>
    <scope>NUCLEOTIDE SEQUENCE [LARGE SCALE GENOMIC DNA]</scope>
    <source>
        <strain evidence="1 2">KB13</strain>
    </source>
</reference>
<organism evidence="1 2">
    <name type="scientific">Aphanomyces astaci</name>
    <name type="common">Crayfish plague agent</name>
    <dbReference type="NCBI Taxonomy" id="112090"/>
    <lineage>
        <taxon>Eukaryota</taxon>
        <taxon>Sar</taxon>
        <taxon>Stramenopiles</taxon>
        <taxon>Oomycota</taxon>
        <taxon>Saprolegniomycetes</taxon>
        <taxon>Saprolegniales</taxon>
        <taxon>Verrucalvaceae</taxon>
        <taxon>Aphanomyces</taxon>
    </lineage>
</organism>
<proteinExistence type="predicted"/>
<sequence length="100" mass="10849">MASIKTIFSGLQSPRQGVGDVKTAIHPRDASGFLSASTFSWCNRLISVGNERQLAPSDIWELQARKDKTAGDIANLFSVDVVNVMGLSANMNMAWIVPIQ</sequence>
<name>A0A9X8EAA5_APHAT</name>
<dbReference type="AlphaFoldDB" id="A0A9X8EAA5"/>
<feature type="non-terminal residue" evidence="1">
    <location>
        <position position="100"/>
    </location>
</feature>
<protein>
    <submittedName>
        <fullName evidence="1">Uncharacterized protein</fullName>
    </submittedName>
</protein>
<evidence type="ECO:0000313" key="1">
    <source>
        <dbReference type="EMBL" id="RLO12272.1"/>
    </source>
</evidence>
<evidence type="ECO:0000313" key="2">
    <source>
        <dbReference type="Proteomes" id="UP000275652"/>
    </source>
</evidence>